<accession>A0ABU5CNY9</accession>
<reference evidence="1 2" key="1">
    <citation type="submission" date="2023-10" db="EMBL/GenBank/DDBJ databases">
        <title>Virgibacillus soli CC-YMP-6 genome.</title>
        <authorList>
            <person name="Miliotis G."/>
            <person name="Sengupta P."/>
            <person name="Hameed A."/>
            <person name="Chuvochina M."/>
            <person name="Mcdonagh F."/>
            <person name="Simpson A.C."/>
            <person name="Singh N.K."/>
            <person name="Rekha P.D."/>
            <person name="Raman K."/>
            <person name="Hugenholtz P."/>
            <person name="Venkateswaran K."/>
        </authorList>
    </citation>
    <scope>NUCLEOTIDE SEQUENCE [LARGE SCALE GENOMIC DNA]</scope>
    <source>
        <strain evidence="1 2">CC-YMP-6</strain>
    </source>
</reference>
<gene>
    <name evidence="1" type="ORF">RWD45_04940</name>
</gene>
<evidence type="ECO:0000313" key="2">
    <source>
        <dbReference type="Proteomes" id="UP001275315"/>
    </source>
</evidence>
<comment type="caution">
    <text evidence="1">The sequence shown here is derived from an EMBL/GenBank/DDBJ whole genome shotgun (WGS) entry which is preliminary data.</text>
</comment>
<sequence length="93" mass="10503">MSKKEREDALKYSYVMPIKHFLDNIEIKSNASKAVLISDSRKTEISLMQLKNCFLLFSVDGKPLSVDGPVHLLFHDGSNKSNPIKGIKKIDIQ</sequence>
<dbReference type="Proteomes" id="UP001275315">
    <property type="component" value="Unassembled WGS sequence"/>
</dbReference>
<organism evidence="1 2">
    <name type="scientific">Paracerasibacillus soli</name>
    <dbReference type="NCBI Taxonomy" id="480284"/>
    <lineage>
        <taxon>Bacteria</taxon>
        <taxon>Bacillati</taxon>
        <taxon>Bacillota</taxon>
        <taxon>Bacilli</taxon>
        <taxon>Bacillales</taxon>
        <taxon>Bacillaceae</taxon>
        <taxon>Paracerasibacillus</taxon>
    </lineage>
</organism>
<evidence type="ECO:0000313" key="1">
    <source>
        <dbReference type="EMBL" id="MDY0408069.1"/>
    </source>
</evidence>
<proteinExistence type="predicted"/>
<dbReference type="EMBL" id="JAWDIQ010000001">
    <property type="protein sequence ID" value="MDY0408069.1"/>
    <property type="molecule type" value="Genomic_DNA"/>
</dbReference>
<protein>
    <submittedName>
        <fullName evidence="1">Uncharacterized protein</fullName>
    </submittedName>
</protein>
<name>A0ABU5CNY9_9BACI</name>
<keyword evidence="2" id="KW-1185">Reference proteome</keyword>
<dbReference type="RefSeq" id="WP_320378832.1">
    <property type="nucleotide sequence ID" value="NZ_JAWDIQ010000001.1"/>
</dbReference>